<comment type="caution">
    <text evidence="3">The sequence shown here is derived from an EMBL/GenBank/DDBJ whole genome shotgun (WGS) entry which is preliminary data.</text>
</comment>
<protein>
    <submittedName>
        <fullName evidence="3">TRAP transporter substrate-binding protein</fullName>
    </submittedName>
</protein>
<organism evidence="3 4">
    <name type="scientific">Belnapia arida</name>
    <dbReference type="NCBI Taxonomy" id="2804533"/>
    <lineage>
        <taxon>Bacteria</taxon>
        <taxon>Pseudomonadati</taxon>
        <taxon>Pseudomonadota</taxon>
        <taxon>Alphaproteobacteria</taxon>
        <taxon>Acetobacterales</taxon>
        <taxon>Roseomonadaceae</taxon>
        <taxon>Belnapia</taxon>
    </lineage>
</organism>
<dbReference type="Pfam" id="PF03480">
    <property type="entry name" value="DctP"/>
    <property type="match status" value="1"/>
</dbReference>
<sequence>MHRLVTAAFAAFIAMAAPAVAQTRWVMATAYPDANFHTQTVRAFLADIEAAAPGKLAVQLHSNASLMPLTQIKRGVQTGQIQLGEFLLGAYGNEDPIYEVDFIPFLASNWMEGRALGQAIEPAILARLERQGLTALYMVPWPSQALYSRTELRSVDDLRGSRFRAQTPIIARMAELLGATPVLVQAADIPQAFATGIVNAMVTSAQTGVDSSAWDYSKYFYNIGFTLTRNVVVVNTRALRSLDAATQAAITAAAERATARGLEASQASEREMTARLQAHGMQAPAPSEALMSGLRAIGAKQEEEWLAKAGPDGRAMLDRYRALLRQ</sequence>
<dbReference type="EMBL" id="JAETWB010000001">
    <property type="protein sequence ID" value="MBL6077332.1"/>
    <property type="molecule type" value="Genomic_DNA"/>
</dbReference>
<evidence type="ECO:0000313" key="4">
    <source>
        <dbReference type="Proteomes" id="UP000660885"/>
    </source>
</evidence>
<evidence type="ECO:0000313" key="3">
    <source>
        <dbReference type="EMBL" id="MBL6077332.1"/>
    </source>
</evidence>
<gene>
    <name evidence="3" type="ORF">JMJ56_04885</name>
</gene>
<name>A0ABS1U0V9_9PROT</name>
<keyword evidence="1 2" id="KW-0732">Signal</keyword>
<feature type="signal peptide" evidence="2">
    <location>
        <begin position="1"/>
        <end position="21"/>
    </location>
</feature>
<dbReference type="RefSeq" id="WP_202830452.1">
    <property type="nucleotide sequence ID" value="NZ_JAETWB010000001.1"/>
</dbReference>
<dbReference type="Proteomes" id="UP000660885">
    <property type="component" value="Unassembled WGS sequence"/>
</dbReference>
<feature type="chain" id="PRO_5046621028" evidence="2">
    <location>
        <begin position="22"/>
        <end position="326"/>
    </location>
</feature>
<keyword evidence="4" id="KW-1185">Reference proteome</keyword>
<dbReference type="CDD" id="cd13602">
    <property type="entry name" value="PBP2_TRAP_BpDctp6_7"/>
    <property type="match status" value="1"/>
</dbReference>
<evidence type="ECO:0000256" key="1">
    <source>
        <dbReference type="ARBA" id="ARBA00022729"/>
    </source>
</evidence>
<dbReference type="NCBIfam" id="NF037995">
    <property type="entry name" value="TRAP_S1"/>
    <property type="match status" value="1"/>
</dbReference>
<evidence type="ECO:0000256" key="2">
    <source>
        <dbReference type="SAM" id="SignalP"/>
    </source>
</evidence>
<dbReference type="PANTHER" id="PTHR33376:SF4">
    <property type="entry name" value="SIALIC ACID-BINDING PERIPLASMIC PROTEIN SIAP"/>
    <property type="match status" value="1"/>
</dbReference>
<dbReference type="InterPro" id="IPR038404">
    <property type="entry name" value="TRAP_DctP_sf"/>
</dbReference>
<reference evidence="3 4" key="1">
    <citation type="submission" date="2021-01" db="EMBL/GenBank/DDBJ databases">
        <title>Belnapia mucosa sp. nov. and Belnapia arida sp. nov., isolated from the Tabernas Desert (Almeria, Spain).</title>
        <authorList>
            <person name="Molina-Menor E."/>
            <person name="Vidal-Verdu A."/>
            <person name="Calonge A."/>
            <person name="Satari L."/>
            <person name="Pereto J."/>
            <person name="Porcar M."/>
        </authorList>
    </citation>
    <scope>NUCLEOTIDE SEQUENCE [LARGE SCALE GENOMIC DNA]</scope>
    <source>
        <strain evidence="3 4">T18</strain>
    </source>
</reference>
<proteinExistence type="predicted"/>
<accession>A0ABS1U0V9</accession>
<dbReference type="Gene3D" id="3.40.190.170">
    <property type="entry name" value="Bacterial extracellular solute-binding protein, family 7"/>
    <property type="match status" value="1"/>
</dbReference>
<dbReference type="InterPro" id="IPR018389">
    <property type="entry name" value="DctP_fam"/>
</dbReference>
<dbReference type="PANTHER" id="PTHR33376">
    <property type="match status" value="1"/>
</dbReference>